<name>A0A284R8Q5_ARMOS</name>
<evidence type="ECO:0000313" key="3">
    <source>
        <dbReference type="Proteomes" id="UP000219338"/>
    </source>
</evidence>
<dbReference type="STRING" id="47428.A0A284R8Q5"/>
<feature type="transmembrane region" description="Helical" evidence="1">
    <location>
        <begin position="6"/>
        <end position="25"/>
    </location>
</feature>
<keyword evidence="1" id="KW-0472">Membrane</keyword>
<keyword evidence="3" id="KW-1185">Reference proteome</keyword>
<proteinExistence type="predicted"/>
<dbReference type="OrthoDB" id="2983009at2759"/>
<feature type="transmembrane region" description="Helical" evidence="1">
    <location>
        <begin position="115"/>
        <end position="142"/>
    </location>
</feature>
<evidence type="ECO:0000256" key="1">
    <source>
        <dbReference type="SAM" id="Phobius"/>
    </source>
</evidence>
<keyword evidence="1" id="KW-1133">Transmembrane helix</keyword>
<feature type="transmembrane region" description="Helical" evidence="1">
    <location>
        <begin position="218"/>
        <end position="238"/>
    </location>
</feature>
<gene>
    <name evidence="2" type="ORF">ARMOST_08447</name>
</gene>
<feature type="transmembrane region" description="Helical" evidence="1">
    <location>
        <begin position="244"/>
        <end position="262"/>
    </location>
</feature>
<accession>A0A284R8Q5</accession>
<organism evidence="2 3">
    <name type="scientific">Armillaria ostoyae</name>
    <name type="common">Armillaria root rot fungus</name>
    <dbReference type="NCBI Taxonomy" id="47428"/>
    <lineage>
        <taxon>Eukaryota</taxon>
        <taxon>Fungi</taxon>
        <taxon>Dikarya</taxon>
        <taxon>Basidiomycota</taxon>
        <taxon>Agaricomycotina</taxon>
        <taxon>Agaricomycetes</taxon>
        <taxon>Agaricomycetidae</taxon>
        <taxon>Agaricales</taxon>
        <taxon>Marasmiineae</taxon>
        <taxon>Physalacriaceae</taxon>
        <taxon>Armillaria</taxon>
    </lineage>
</organism>
<sequence length="319" mass="34914">MFDFLYNHVIAVQAAGAMSLASVVIRPMVAHSLFEAITFAADIYGHQLPSDTYTGEVSVPGATRIGDPFPSCIDNPATLHFLQTIGRSGHIVDARVFPSPLFDLNLSPYERYRQYLSAVGLHATMLYILCPTLTVIAAVFLGCIQDRWAFGVLITLVISRLINLVVARRRSIQDLSGEPGGKNDLLIRLSQDRWIRLRGTEVDLRTVVAREELRARSAMEAFAVCFGTVLALLAVALSPNISPVGCWVIVCLVLFSSIFMALRNSLMPCLQTLGRVVCVVGQPTRHEERLTQGNTGGDEQGVFVSLMPSPDVRRGEDVA</sequence>
<evidence type="ECO:0000313" key="2">
    <source>
        <dbReference type="EMBL" id="SJL05075.1"/>
    </source>
</evidence>
<dbReference type="EMBL" id="FUEG01000005">
    <property type="protein sequence ID" value="SJL05075.1"/>
    <property type="molecule type" value="Genomic_DNA"/>
</dbReference>
<protein>
    <submittedName>
        <fullName evidence="2">Uncharacterized protein</fullName>
    </submittedName>
</protein>
<dbReference type="Proteomes" id="UP000219338">
    <property type="component" value="Unassembled WGS sequence"/>
</dbReference>
<reference evidence="3" key="1">
    <citation type="journal article" date="2017" name="Nat. Ecol. Evol.">
        <title>Genome expansion and lineage-specific genetic innovations in the forest pathogenic fungi Armillaria.</title>
        <authorList>
            <person name="Sipos G."/>
            <person name="Prasanna A.N."/>
            <person name="Walter M.C."/>
            <person name="O'Connor E."/>
            <person name="Balint B."/>
            <person name="Krizsan K."/>
            <person name="Kiss B."/>
            <person name="Hess J."/>
            <person name="Varga T."/>
            <person name="Slot J."/>
            <person name="Riley R."/>
            <person name="Boka B."/>
            <person name="Rigling D."/>
            <person name="Barry K."/>
            <person name="Lee J."/>
            <person name="Mihaltcheva S."/>
            <person name="LaButti K."/>
            <person name="Lipzen A."/>
            <person name="Waldron R."/>
            <person name="Moloney N.M."/>
            <person name="Sperisen C."/>
            <person name="Kredics L."/>
            <person name="Vagvoelgyi C."/>
            <person name="Patrignani A."/>
            <person name="Fitzpatrick D."/>
            <person name="Nagy I."/>
            <person name="Doyle S."/>
            <person name="Anderson J.B."/>
            <person name="Grigoriev I.V."/>
            <person name="Gueldener U."/>
            <person name="Muensterkoetter M."/>
            <person name="Nagy L.G."/>
        </authorList>
    </citation>
    <scope>NUCLEOTIDE SEQUENCE [LARGE SCALE GENOMIC DNA]</scope>
    <source>
        <strain evidence="3">C18/9</strain>
    </source>
</reference>
<dbReference type="AlphaFoldDB" id="A0A284R8Q5"/>
<feature type="transmembrane region" description="Helical" evidence="1">
    <location>
        <begin position="148"/>
        <end position="166"/>
    </location>
</feature>
<keyword evidence="1" id="KW-0812">Transmembrane</keyword>